<feature type="domain" description="Glucosyltransferase 3-like C-terminal" evidence="1">
    <location>
        <begin position="28"/>
        <end position="181"/>
    </location>
</feature>
<name>A0A0X8FAI7_9LACT</name>
<protein>
    <submittedName>
        <fullName evidence="3">Beta-1,6-galactofuranosyltransferase</fullName>
    </submittedName>
</protein>
<reference evidence="3 5" key="3">
    <citation type="submission" date="2017-12" db="EMBL/GenBank/DDBJ databases">
        <title>Phylogenetic diversity of female urinary microbiome.</title>
        <authorList>
            <person name="Thomas-White K."/>
            <person name="Wolfe A.J."/>
        </authorList>
    </citation>
    <scope>NUCLEOTIDE SEQUENCE [LARGE SCALE GENOMIC DNA]</scope>
    <source>
        <strain evidence="3 5">UMB0139</strain>
    </source>
</reference>
<dbReference type="Proteomes" id="UP000234239">
    <property type="component" value="Unassembled WGS sequence"/>
</dbReference>
<gene>
    <name evidence="2" type="ORF">AWM72_02930</name>
    <name evidence="3" type="ORF">CYJ28_06165</name>
</gene>
<evidence type="ECO:0000313" key="3">
    <source>
        <dbReference type="EMBL" id="PKZ21490.1"/>
    </source>
</evidence>
<dbReference type="Proteomes" id="UP000069912">
    <property type="component" value="Chromosome"/>
</dbReference>
<dbReference type="RefSeq" id="WP_067972900.1">
    <property type="nucleotide sequence ID" value="NZ_CAJHKM010000004.1"/>
</dbReference>
<reference evidence="2 4" key="1">
    <citation type="journal article" date="2016" name="Genome Announc.">
        <title>Complete Genome Sequences of Aerococcus christensenii CCUG 28831T, Aerococcus sanguinicola CCUG 43001T, Aerococcus urinae CCUG 36881T, Aerococcus urinaeequi CCUG 28094T, Aerococcus urinaehominis CCUG 42038 BT, and Aerococcus viridans CCUG 4311T.</title>
        <authorList>
            <person name="Carkaci D."/>
            <person name="Dargis R."/>
            <person name="Nielsen X.C."/>
            <person name="Skovgaard O."/>
            <person name="Fuursted K."/>
            <person name="Christensen J.J."/>
        </authorList>
    </citation>
    <scope>NUCLEOTIDE SEQUENCE [LARGE SCALE GENOMIC DNA]</scope>
    <source>
        <strain evidence="2 4">CCUG43001</strain>
    </source>
</reference>
<proteinExistence type="predicted"/>
<keyword evidence="4" id="KW-1185">Reference proteome</keyword>
<dbReference type="Gene3D" id="3.40.50.2000">
    <property type="entry name" value="Glycogen Phosphorylase B"/>
    <property type="match status" value="1"/>
</dbReference>
<evidence type="ECO:0000313" key="4">
    <source>
        <dbReference type="Proteomes" id="UP000069912"/>
    </source>
</evidence>
<keyword evidence="3" id="KW-0808">Transferase</keyword>
<sequence>MDQYVVQEMWDHPIDLDLDRPDFIRQFHFAGDVNKFSFAKNWQSDLPLRVYSREAETALPDQVIPCGFMRDTELIVNLAKGGFGLVWADGDQINDYFKLCITHKLGTYLAAGIPVVVPKHLSNHNIIEANHLGFVADSLEEAQDYVANISAEDYEDLVDHVARYRPLITQGFYTKRVLTEAIFKCLDVRS</sequence>
<dbReference type="KEGG" id="asan:AWM72_02930"/>
<dbReference type="OrthoDB" id="9790931at2"/>
<dbReference type="Pfam" id="PF26337">
    <property type="entry name" value="Gtf3_C"/>
    <property type="match status" value="1"/>
</dbReference>
<evidence type="ECO:0000259" key="1">
    <source>
        <dbReference type="Pfam" id="PF26337"/>
    </source>
</evidence>
<dbReference type="GO" id="GO:0016740">
    <property type="term" value="F:transferase activity"/>
    <property type="evidence" value="ECO:0007669"/>
    <property type="project" value="UniProtKB-KW"/>
</dbReference>
<accession>A0A0X8FAI7</accession>
<dbReference type="AlphaFoldDB" id="A0A0X8FAI7"/>
<dbReference type="EMBL" id="PKGY01000003">
    <property type="protein sequence ID" value="PKZ21490.1"/>
    <property type="molecule type" value="Genomic_DNA"/>
</dbReference>
<dbReference type="InterPro" id="IPR058592">
    <property type="entry name" value="Gtf3_C"/>
</dbReference>
<dbReference type="GeneID" id="92903022"/>
<evidence type="ECO:0000313" key="5">
    <source>
        <dbReference type="Proteomes" id="UP000234239"/>
    </source>
</evidence>
<dbReference type="EMBL" id="CP014160">
    <property type="protein sequence ID" value="AMB93779.1"/>
    <property type="molecule type" value="Genomic_DNA"/>
</dbReference>
<evidence type="ECO:0000313" key="2">
    <source>
        <dbReference type="EMBL" id="AMB93779.1"/>
    </source>
</evidence>
<organism evidence="2 4">
    <name type="scientific">Aerococcus sanguinicola</name>
    <dbReference type="NCBI Taxonomy" id="119206"/>
    <lineage>
        <taxon>Bacteria</taxon>
        <taxon>Bacillati</taxon>
        <taxon>Bacillota</taxon>
        <taxon>Bacilli</taxon>
        <taxon>Lactobacillales</taxon>
        <taxon>Aerococcaceae</taxon>
        <taxon>Aerococcus</taxon>
    </lineage>
</organism>
<reference evidence="4" key="2">
    <citation type="submission" date="2016-01" db="EMBL/GenBank/DDBJ databases">
        <title>Six Aerococcus type strain genome sequencing and assembly using PacBio and Illumina Hiseq.</title>
        <authorList>
            <person name="Carkaci D."/>
            <person name="Dargis R."/>
            <person name="Nielsen X.C."/>
            <person name="Skovgaard O."/>
            <person name="Fuursted K."/>
            <person name="Christensen J.J."/>
        </authorList>
    </citation>
    <scope>NUCLEOTIDE SEQUENCE [LARGE SCALE GENOMIC DNA]</scope>
    <source>
        <strain evidence="4">CCUG43001</strain>
    </source>
</reference>